<proteinExistence type="predicted"/>
<comment type="caution">
    <text evidence="2">The sequence shown here is derived from an EMBL/GenBank/DDBJ whole genome shotgun (WGS) entry which is preliminary data.</text>
</comment>
<evidence type="ECO:0000313" key="2">
    <source>
        <dbReference type="EMBL" id="RUT03560.1"/>
    </source>
</evidence>
<name>A0A3S1D511_9CYAN</name>
<accession>A0A3S1D511</accession>
<feature type="transmembrane region" description="Helical" evidence="1">
    <location>
        <begin position="27"/>
        <end position="51"/>
    </location>
</feature>
<dbReference type="AlphaFoldDB" id="A0A3S1D511"/>
<dbReference type="OrthoDB" id="517004at2"/>
<organism evidence="2 3">
    <name type="scientific">Dulcicalothrix desertica PCC 7102</name>
    <dbReference type="NCBI Taxonomy" id="232991"/>
    <lineage>
        <taxon>Bacteria</taxon>
        <taxon>Bacillati</taxon>
        <taxon>Cyanobacteriota</taxon>
        <taxon>Cyanophyceae</taxon>
        <taxon>Nostocales</taxon>
        <taxon>Calotrichaceae</taxon>
        <taxon>Dulcicalothrix</taxon>
    </lineage>
</organism>
<reference evidence="2" key="2">
    <citation type="journal article" date="2019" name="Genome Biol. Evol.">
        <title>Day and night: Metabolic profiles and evolutionary relationships of six axenic non-marine cyanobacteria.</title>
        <authorList>
            <person name="Will S.E."/>
            <person name="Henke P."/>
            <person name="Boedeker C."/>
            <person name="Huang S."/>
            <person name="Brinkmann H."/>
            <person name="Rohde M."/>
            <person name="Jarek M."/>
            <person name="Friedl T."/>
            <person name="Seufert S."/>
            <person name="Schumacher M."/>
            <person name="Overmann J."/>
            <person name="Neumann-Schaal M."/>
            <person name="Petersen J."/>
        </authorList>
    </citation>
    <scope>NUCLEOTIDE SEQUENCE [LARGE SCALE GENOMIC DNA]</scope>
    <source>
        <strain evidence="2">PCC 7102</strain>
    </source>
</reference>
<keyword evidence="1" id="KW-1133">Transmembrane helix</keyword>
<sequence>MFVALIVAWIIFTFLLRVIKTTLVNAALIAAVIFFLQAGYGITLLDVIQYFTQNTRTGGR</sequence>
<gene>
    <name evidence="2" type="ORF">DSM106972_051990</name>
</gene>
<evidence type="ECO:0000313" key="3">
    <source>
        <dbReference type="Proteomes" id="UP000271624"/>
    </source>
</evidence>
<keyword evidence="3" id="KW-1185">Reference proteome</keyword>
<evidence type="ECO:0000256" key="1">
    <source>
        <dbReference type="SAM" id="Phobius"/>
    </source>
</evidence>
<protein>
    <submittedName>
        <fullName evidence="2">Uncharacterized protein</fullName>
    </submittedName>
</protein>
<keyword evidence="1" id="KW-0812">Transmembrane</keyword>
<dbReference type="EMBL" id="RSCL01000013">
    <property type="protein sequence ID" value="RUT03560.1"/>
    <property type="molecule type" value="Genomic_DNA"/>
</dbReference>
<keyword evidence="1" id="KW-0472">Membrane</keyword>
<dbReference type="RefSeq" id="WP_019493714.1">
    <property type="nucleotide sequence ID" value="NZ_RSCL01000013.1"/>
</dbReference>
<reference evidence="2" key="1">
    <citation type="submission" date="2018-12" db="EMBL/GenBank/DDBJ databases">
        <authorList>
            <person name="Will S."/>
            <person name="Neumann-Schaal M."/>
            <person name="Henke P."/>
        </authorList>
    </citation>
    <scope>NUCLEOTIDE SEQUENCE</scope>
    <source>
        <strain evidence="2">PCC 7102</strain>
    </source>
</reference>
<dbReference type="Proteomes" id="UP000271624">
    <property type="component" value="Unassembled WGS sequence"/>
</dbReference>